<dbReference type="GO" id="GO:0003700">
    <property type="term" value="F:DNA-binding transcription factor activity"/>
    <property type="evidence" value="ECO:0007669"/>
    <property type="project" value="InterPro"/>
</dbReference>
<dbReference type="Proteomes" id="UP000199520">
    <property type="component" value="Unassembled WGS sequence"/>
</dbReference>
<accession>A0A1I4LRQ0</accession>
<feature type="domain" description="HTH lysR-type" evidence="5">
    <location>
        <begin position="1"/>
        <end position="58"/>
    </location>
</feature>
<dbReference type="InterPro" id="IPR036388">
    <property type="entry name" value="WH-like_DNA-bd_sf"/>
</dbReference>
<dbReference type="InterPro" id="IPR036390">
    <property type="entry name" value="WH_DNA-bd_sf"/>
</dbReference>
<evidence type="ECO:0000256" key="2">
    <source>
        <dbReference type="ARBA" id="ARBA00023015"/>
    </source>
</evidence>
<dbReference type="SUPFAM" id="SSF53850">
    <property type="entry name" value="Periplasmic binding protein-like II"/>
    <property type="match status" value="1"/>
</dbReference>
<evidence type="ECO:0000313" key="6">
    <source>
        <dbReference type="EMBL" id="SFL93493.1"/>
    </source>
</evidence>
<evidence type="ECO:0000256" key="3">
    <source>
        <dbReference type="ARBA" id="ARBA00023125"/>
    </source>
</evidence>
<proteinExistence type="inferred from homology"/>
<dbReference type="FunFam" id="1.10.10.10:FF:000001">
    <property type="entry name" value="LysR family transcriptional regulator"/>
    <property type="match status" value="1"/>
</dbReference>
<dbReference type="PANTHER" id="PTHR30126:SF40">
    <property type="entry name" value="HTH-TYPE TRANSCRIPTIONAL REGULATOR GLTR"/>
    <property type="match status" value="1"/>
</dbReference>
<keyword evidence="7" id="KW-1185">Reference proteome</keyword>
<dbReference type="RefSeq" id="WP_090938673.1">
    <property type="nucleotide sequence ID" value="NZ_FOTS01000026.1"/>
</dbReference>
<dbReference type="EMBL" id="FOTS01000026">
    <property type="protein sequence ID" value="SFL93493.1"/>
    <property type="molecule type" value="Genomic_DNA"/>
</dbReference>
<dbReference type="Gene3D" id="3.40.190.10">
    <property type="entry name" value="Periplasmic binding protein-like II"/>
    <property type="match status" value="2"/>
</dbReference>
<organism evidence="6 7">
    <name type="scientific">Pelosinus propionicus DSM 13327</name>
    <dbReference type="NCBI Taxonomy" id="1123291"/>
    <lineage>
        <taxon>Bacteria</taxon>
        <taxon>Bacillati</taxon>
        <taxon>Bacillota</taxon>
        <taxon>Negativicutes</taxon>
        <taxon>Selenomonadales</taxon>
        <taxon>Sporomusaceae</taxon>
        <taxon>Pelosinus</taxon>
    </lineage>
</organism>
<dbReference type="Pfam" id="PF00126">
    <property type="entry name" value="HTH_1"/>
    <property type="match status" value="1"/>
</dbReference>
<gene>
    <name evidence="6" type="ORF">SAMN04490355_102651</name>
</gene>
<keyword evidence="4" id="KW-0804">Transcription</keyword>
<reference evidence="7" key="1">
    <citation type="submission" date="2016-10" db="EMBL/GenBank/DDBJ databases">
        <authorList>
            <person name="Varghese N."/>
            <person name="Submissions S."/>
        </authorList>
    </citation>
    <scope>NUCLEOTIDE SEQUENCE [LARGE SCALE GENOMIC DNA]</scope>
    <source>
        <strain evidence="7">DSM 13327</strain>
    </source>
</reference>
<dbReference type="PANTHER" id="PTHR30126">
    <property type="entry name" value="HTH-TYPE TRANSCRIPTIONAL REGULATOR"/>
    <property type="match status" value="1"/>
</dbReference>
<dbReference type="Gene3D" id="1.10.10.10">
    <property type="entry name" value="Winged helix-like DNA-binding domain superfamily/Winged helix DNA-binding domain"/>
    <property type="match status" value="1"/>
</dbReference>
<dbReference type="OrthoDB" id="9778774at2"/>
<dbReference type="PROSITE" id="PS50931">
    <property type="entry name" value="HTH_LYSR"/>
    <property type="match status" value="1"/>
</dbReference>
<comment type="similarity">
    <text evidence="1">Belongs to the LysR transcriptional regulatory family.</text>
</comment>
<evidence type="ECO:0000256" key="1">
    <source>
        <dbReference type="ARBA" id="ARBA00009437"/>
    </source>
</evidence>
<dbReference type="CDD" id="cd05466">
    <property type="entry name" value="PBP2_LTTR_substrate"/>
    <property type="match status" value="1"/>
</dbReference>
<keyword evidence="3 6" id="KW-0238">DNA-binding</keyword>
<evidence type="ECO:0000313" key="7">
    <source>
        <dbReference type="Proteomes" id="UP000199520"/>
    </source>
</evidence>
<evidence type="ECO:0000259" key="5">
    <source>
        <dbReference type="PROSITE" id="PS50931"/>
    </source>
</evidence>
<dbReference type="Pfam" id="PF03466">
    <property type="entry name" value="LysR_substrate"/>
    <property type="match status" value="1"/>
</dbReference>
<dbReference type="SUPFAM" id="SSF46785">
    <property type="entry name" value="Winged helix' DNA-binding domain"/>
    <property type="match status" value="1"/>
</dbReference>
<keyword evidence="2" id="KW-0805">Transcription regulation</keyword>
<sequence length="294" mass="32409">MELSDLTIFREVVSQGSITKAANELGYVQSNITSRIQQLENEMSIKLLYRHPRGVTPTVAGKILFEYSEKIITLVAEAKQSIKNPQLPEGKLTLGIAQTISLAYHSSIVKYILEAYPSINVSVMVKHSDDLIAAVENNILDFALVTGPIHHSDLMELRVAKEELVLVSHEKEKIKGISELANHTVLLHESPCAFRKVLETFLTDAAITPPKILEYGTPESLLNGITEGVGISLLPLSAVKKHVESGLLHAVPIEQPTKTIATVLIFQRRILPSQYFDILAETLKKITGIGSEFI</sequence>
<name>A0A1I4LRQ0_9FIRM</name>
<dbReference type="STRING" id="1123291.SAMN04490355_102651"/>
<dbReference type="GO" id="GO:0000976">
    <property type="term" value="F:transcription cis-regulatory region binding"/>
    <property type="evidence" value="ECO:0007669"/>
    <property type="project" value="TreeGrafter"/>
</dbReference>
<dbReference type="InterPro" id="IPR000847">
    <property type="entry name" value="LysR_HTH_N"/>
</dbReference>
<evidence type="ECO:0000256" key="4">
    <source>
        <dbReference type="ARBA" id="ARBA00023163"/>
    </source>
</evidence>
<dbReference type="InterPro" id="IPR005119">
    <property type="entry name" value="LysR_subst-bd"/>
</dbReference>
<dbReference type="AlphaFoldDB" id="A0A1I4LRQ0"/>
<protein>
    <submittedName>
        <fullName evidence="6">DNA-binding transcriptional regulator, LysR family</fullName>
    </submittedName>
</protein>